<dbReference type="AlphaFoldDB" id="A9HNM3"/>
<dbReference type="KEGG" id="gdj:Gdia_0762"/>
<dbReference type="HOGENOM" id="CLU_119474_0_0_5"/>
<keyword evidence="2" id="KW-1185">Reference proteome</keyword>
<dbReference type="STRING" id="272568.GDI2520"/>
<name>A9HNM3_GLUDA</name>
<proteinExistence type="predicted"/>
<dbReference type="RefSeq" id="WP_012226529.1">
    <property type="nucleotide sequence ID" value="NC_010125.1"/>
</dbReference>
<protein>
    <submittedName>
        <fullName evidence="1">Putative membrane protein</fullName>
    </submittedName>
</protein>
<dbReference type="EMBL" id="AM889285">
    <property type="protein sequence ID" value="CAP56463.1"/>
    <property type="molecule type" value="Genomic_DNA"/>
</dbReference>
<gene>
    <name evidence="1" type="ordered locus">GDI2520</name>
</gene>
<reference evidence="1 2" key="1">
    <citation type="journal article" date="2009" name="BMC Genomics">
        <title>Complete genome sequence of the sugarcane nitrogen-fixing endophyte Gluconacetobacter diazotrophicus Pal5.</title>
        <authorList>
            <person name="Bertalan M."/>
            <person name="Albano R."/>
            <person name="Padua V."/>
            <person name="Rouws L."/>
            <person name="Rojas C."/>
            <person name="Hemerly A."/>
            <person name="Teixeira K."/>
            <person name="Schwab S."/>
            <person name="Araujo J."/>
            <person name="Oliveira A."/>
            <person name="Franca L."/>
            <person name="Magalhaes V."/>
            <person name="Alqueres S."/>
            <person name="Cardoso A."/>
            <person name="Almeida W."/>
            <person name="Loureiro M.M."/>
            <person name="Nogueira E."/>
            <person name="Cidade D."/>
            <person name="Oliveira D."/>
            <person name="Simao T."/>
            <person name="Macedo J."/>
            <person name="Valadao A."/>
            <person name="Dreschsel M."/>
            <person name="Freitas F."/>
            <person name="Vidal M."/>
            <person name="Guedes H."/>
            <person name="Rodrigues E."/>
            <person name="Meneses C."/>
            <person name="Brioso P."/>
            <person name="Pozzer L."/>
            <person name="Figueiredo D."/>
            <person name="Montano H."/>
            <person name="Junior J."/>
            <person name="Filho G."/>
            <person name="Flores V."/>
            <person name="Ferreira B."/>
            <person name="Branco A."/>
            <person name="Gonzalez P."/>
            <person name="Guillobel H."/>
            <person name="Lemos M."/>
            <person name="Seibel L."/>
            <person name="Macedo J."/>
            <person name="Alves-Ferreira M."/>
            <person name="Sachetto-Martins G."/>
            <person name="Coelho A."/>
            <person name="Santos E."/>
            <person name="Amaral G."/>
            <person name="Neves A."/>
            <person name="Pacheco A.B."/>
            <person name="Carvalho D."/>
            <person name="Lery L."/>
            <person name="Bisch P."/>
            <person name="Rossle S.C."/>
            <person name="Urmenyi T."/>
            <person name="Kruger W.V."/>
            <person name="Martins O."/>
            <person name="Baldani J.I."/>
            <person name="Ferreira P.C."/>
        </authorList>
    </citation>
    <scope>NUCLEOTIDE SEQUENCE [LARGE SCALE GENOMIC DNA]</scope>
    <source>
        <strain evidence="2">ATCC 49037 / DSM 5601 / CCUG 37298 / CIP 103539 / LMG 7603 / PAl5</strain>
    </source>
</reference>
<sequence length="150" mass="15925">MTRAALPATRPICGRWLIVALTLIGLLSQLLIQSRALPDEMPRATIERLTGIDIACTMPARPHDDGMAGMRMDGAPQVTPDGHHPAAPDHGDSCPLCPLLHLPVVTLTTLAFLPLPPMVWARPRSRPAQPRAPPVRGCGLPPSRGPPAAA</sequence>
<dbReference type="KEGG" id="gdi:GDI2520"/>
<organism evidence="1 2">
    <name type="scientific">Gluconacetobacter diazotrophicus (strain ATCC 49037 / DSM 5601 / CCUG 37298 / CIP 103539 / LMG 7603 / PAl5)</name>
    <dbReference type="NCBI Taxonomy" id="272568"/>
    <lineage>
        <taxon>Bacteria</taxon>
        <taxon>Pseudomonadati</taxon>
        <taxon>Pseudomonadota</taxon>
        <taxon>Alphaproteobacteria</taxon>
        <taxon>Acetobacterales</taxon>
        <taxon>Acetobacteraceae</taxon>
        <taxon>Gluconacetobacter</taxon>
    </lineage>
</organism>
<dbReference type="OrthoDB" id="7277308at2"/>
<evidence type="ECO:0000313" key="2">
    <source>
        <dbReference type="Proteomes" id="UP000001176"/>
    </source>
</evidence>
<evidence type="ECO:0000313" key="1">
    <source>
        <dbReference type="EMBL" id="CAP56463.1"/>
    </source>
</evidence>
<dbReference type="Proteomes" id="UP000001176">
    <property type="component" value="Chromosome"/>
</dbReference>
<accession>A9HNM3</accession>